<gene>
    <name evidence="1" type="ORF">EVA_10648</name>
</gene>
<name>J9CMC1_9ZZZZ</name>
<proteinExistence type="predicted"/>
<organism evidence="1">
    <name type="scientific">gut metagenome</name>
    <dbReference type="NCBI Taxonomy" id="749906"/>
    <lineage>
        <taxon>unclassified sequences</taxon>
        <taxon>metagenomes</taxon>
        <taxon>organismal metagenomes</taxon>
    </lineage>
</organism>
<evidence type="ECO:0000313" key="1">
    <source>
        <dbReference type="EMBL" id="EJX01246.1"/>
    </source>
</evidence>
<sequence length="34" mass="3852">MGVLQNSTPVFCKHSPREEFTIYTLFFSGACVKI</sequence>
<protein>
    <submittedName>
        <fullName evidence="1">Uncharacterized protein</fullName>
    </submittedName>
</protein>
<dbReference type="AlphaFoldDB" id="J9CMC1"/>
<dbReference type="EMBL" id="AMCI01003032">
    <property type="protein sequence ID" value="EJX01246.1"/>
    <property type="molecule type" value="Genomic_DNA"/>
</dbReference>
<comment type="caution">
    <text evidence="1">The sequence shown here is derived from an EMBL/GenBank/DDBJ whole genome shotgun (WGS) entry which is preliminary data.</text>
</comment>
<reference evidence="1" key="1">
    <citation type="journal article" date="2012" name="PLoS ONE">
        <title>Gene sets for utilization of primary and secondary nutrition supplies in the distal gut of endangered iberian lynx.</title>
        <authorList>
            <person name="Alcaide M."/>
            <person name="Messina E."/>
            <person name="Richter M."/>
            <person name="Bargiela R."/>
            <person name="Peplies J."/>
            <person name="Huws S.A."/>
            <person name="Newbold C.J."/>
            <person name="Golyshin P.N."/>
            <person name="Simon M.A."/>
            <person name="Lopez G."/>
            <person name="Yakimov M.M."/>
            <person name="Ferrer M."/>
        </authorList>
    </citation>
    <scope>NUCLEOTIDE SEQUENCE</scope>
</reference>
<accession>J9CMC1</accession>